<dbReference type="STRING" id="644548.SCNU_00260"/>
<proteinExistence type="predicted"/>
<keyword evidence="3" id="KW-1185">Reference proteome</keyword>
<organism evidence="2 3">
    <name type="scientific">Gordonia neofelifaecis NRRL B-59395</name>
    <dbReference type="NCBI Taxonomy" id="644548"/>
    <lineage>
        <taxon>Bacteria</taxon>
        <taxon>Bacillati</taxon>
        <taxon>Actinomycetota</taxon>
        <taxon>Actinomycetes</taxon>
        <taxon>Mycobacteriales</taxon>
        <taxon>Gordoniaceae</taxon>
        <taxon>Gordonia</taxon>
    </lineage>
</organism>
<protein>
    <submittedName>
        <fullName evidence="2">Uncharacterized protein</fullName>
    </submittedName>
</protein>
<gene>
    <name evidence="2" type="ORF">SCNU_00260</name>
</gene>
<accession>F1YED1</accession>
<dbReference type="EMBL" id="AEUD01000001">
    <property type="protein sequence ID" value="EGD56764.1"/>
    <property type="molecule type" value="Genomic_DNA"/>
</dbReference>
<dbReference type="AlphaFoldDB" id="F1YED1"/>
<sequence>MTGGHGGGDGGHMLMPTISVTVIGLLAALVFVVFRRTEKAWAVLLGVLGAWAGFVVGAVPGATADIVSGGGWALPTVGHLGAVVGAVAAVWWFGGLAVGAPDVRRSGDRVQR</sequence>
<comment type="caution">
    <text evidence="2">The sequence shown here is derived from an EMBL/GenBank/DDBJ whole genome shotgun (WGS) entry which is preliminary data.</text>
</comment>
<keyword evidence="1" id="KW-0472">Membrane</keyword>
<feature type="transmembrane region" description="Helical" evidence="1">
    <location>
        <begin position="41"/>
        <end position="59"/>
    </location>
</feature>
<dbReference type="Proteomes" id="UP000035065">
    <property type="component" value="Unassembled WGS sequence"/>
</dbReference>
<reference evidence="2 3" key="1">
    <citation type="journal article" date="2011" name="J. Bacteriol.">
        <title>Draft Genome Sequence of Gordonia neofelifaecis NRRL B-59395, a Cholesterol-Degrading Actinomycete.</title>
        <authorList>
            <person name="Ge F."/>
            <person name="Li W."/>
            <person name="Chen G."/>
            <person name="Liu Y."/>
            <person name="Zhang G."/>
            <person name="Yong B."/>
            <person name="Wang Q."/>
            <person name="Wang N."/>
            <person name="Huang Z."/>
            <person name="Li W."/>
            <person name="Wang J."/>
            <person name="Wu C."/>
            <person name="Xie Q."/>
            <person name="Liu G."/>
        </authorList>
    </citation>
    <scope>NUCLEOTIDE SEQUENCE [LARGE SCALE GENOMIC DNA]</scope>
    <source>
        <strain evidence="2 3">NRRL B-59395</strain>
    </source>
</reference>
<evidence type="ECO:0000313" key="3">
    <source>
        <dbReference type="Proteomes" id="UP000035065"/>
    </source>
</evidence>
<evidence type="ECO:0000313" key="2">
    <source>
        <dbReference type="EMBL" id="EGD56764.1"/>
    </source>
</evidence>
<evidence type="ECO:0000256" key="1">
    <source>
        <dbReference type="SAM" id="Phobius"/>
    </source>
</evidence>
<dbReference type="eggNOG" id="ENOG5032EHD">
    <property type="taxonomic scope" value="Bacteria"/>
</dbReference>
<keyword evidence="1" id="KW-0812">Transmembrane</keyword>
<keyword evidence="1" id="KW-1133">Transmembrane helix</keyword>
<name>F1YED1_9ACTN</name>
<feature type="transmembrane region" description="Helical" evidence="1">
    <location>
        <begin position="79"/>
        <end position="99"/>
    </location>
</feature>
<feature type="transmembrane region" description="Helical" evidence="1">
    <location>
        <begin position="12"/>
        <end position="34"/>
    </location>
</feature>